<feature type="transmembrane region" description="Helical" evidence="1">
    <location>
        <begin position="432"/>
        <end position="456"/>
    </location>
</feature>
<dbReference type="InterPro" id="IPR037473">
    <property type="entry name" value="Lcp-like"/>
</dbReference>
<name>A0A1L7WMZ4_9HELO</name>
<protein>
    <recommendedName>
        <fullName evidence="2">ER-bound oxygenase mpaB/mpaB'/Rubber oxygenase catalytic domain-containing protein</fullName>
    </recommendedName>
</protein>
<dbReference type="OrthoDB" id="6361347at2759"/>
<evidence type="ECO:0000313" key="3">
    <source>
        <dbReference type="EMBL" id="CZR54144.1"/>
    </source>
</evidence>
<evidence type="ECO:0000313" key="4">
    <source>
        <dbReference type="Proteomes" id="UP000184330"/>
    </source>
</evidence>
<sequence>MLSSSKTDPNHRERWGYSFQWTDKHLPQEEIAALRAHYDELGSAALEKLQAIIGRKNIEINGGANCPFKPELYAILKEHHKEDEVLEQFWAELHSDPVWVDWEQIERAQKFFGRYALANSTAFALQGFIRENSASPGIAEVFARTGGFAIKNLLSRVIETFTWVIQVTTSLESIQPGGEGHISTIRVRLLHASVRQRILKLASTRPEYFPIEKYGAPVNDLDSMHAIVLFCCMPMWDSFPKMGIYPSKQEITDFIALFRYISYVVGSPNEYFETPEKAKAVMETMFLYELEPNKTSKILAHNFIAWLEDQPPPYLSRNFMEAGCRWMNGHDMCDALGLGRPSLYYYAVFAGHNVIVSTMARAQKLIPRLDRFIIQFSRKTLYNAVTDNAHLAGGAGPFDFKFVPSHDEKFGKEVDLLEGRGRKKLPRPVEHVFFGAFLIAVLVGVMLTFGGVKILMGLYGNDALRS</sequence>
<proteinExistence type="predicted"/>
<keyword evidence="4" id="KW-1185">Reference proteome</keyword>
<dbReference type="STRING" id="576137.A0A1L7WMZ4"/>
<organism evidence="3 4">
    <name type="scientific">Phialocephala subalpina</name>
    <dbReference type="NCBI Taxonomy" id="576137"/>
    <lineage>
        <taxon>Eukaryota</taxon>
        <taxon>Fungi</taxon>
        <taxon>Dikarya</taxon>
        <taxon>Ascomycota</taxon>
        <taxon>Pezizomycotina</taxon>
        <taxon>Leotiomycetes</taxon>
        <taxon>Helotiales</taxon>
        <taxon>Mollisiaceae</taxon>
        <taxon>Phialocephala</taxon>
        <taxon>Phialocephala fortinii species complex</taxon>
    </lineage>
</organism>
<evidence type="ECO:0000256" key="1">
    <source>
        <dbReference type="SAM" id="Phobius"/>
    </source>
</evidence>
<dbReference type="AlphaFoldDB" id="A0A1L7WMZ4"/>
<dbReference type="Pfam" id="PF09995">
    <property type="entry name" value="MPAB_Lcp_cat"/>
    <property type="match status" value="1"/>
</dbReference>
<keyword evidence="1" id="KW-0472">Membrane</keyword>
<dbReference type="Proteomes" id="UP000184330">
    <property type="component" value="Unassembled WGS sequence"/>
</dbReference>
<dbReference type="EMBL" id="FJOG01000004">
    <property type="protein sequence ID" value="CZR54144.1"/>
    <property type="molecule type" value="Genomic_DNA"/>
</dbReference>
<dbReference type="PANTHER" id="PTHR37539">
    <property type="entry name" value="SECRETED PROTEIN-RELATED"/>
    <property type="match status" value="1"/>
</dbReference>
<feature type="domain" description="ER-bound oxygenase mpaB/mpaB'/Rubber oxygenase catalytic" evidence="2">
    <location>
        <begin position="127"/>
        <end position="341"/>
    </location>
</feature>
<keyword evidence="1" id="KW-0812">Transmembrane</keyword>
<evidence type="ECO:0000259" key="2">
    <source>
        <dbReference type="Pfam" id="PF09995"/>
    </source>
</evidence>
<dbReference type="PANTHER" id="PTHR37539:SF1">
    <property type="entry name" value="ER-BOUND OXYGENASE MPAB_MPAB'_RUBBER OXYGENASE CATALYTIC DOMAIN-CONTAINING PROTEIN"/>
    <property type="match status" value="1"/>
</dbReference>
<reference evidence="3 4" key="1">
    <citation type="submission" date="2016-03" db="EMBL/GenBank/DDBJ databases">
        <authorList>
            <person name="Ploux O."/>
        </authorList>
    </citation>
    <scope>NUCLEOTIDE SEQUENCE [LARGE SCALE GENOMIC DNA]</scope>
    <source>
        <strain evidence="3 4">UAMH 11012</strain>
    </source>
</reference>
<gene>
    <name evidence="3" type="ORF">PAC_04027</name>
</gene>
<dbReference type="GO" id="GO:0016491">
    <property type="term" value="F:oxidoreductase activity"/>
    <property type="evidence" value="ECO:0007669"/>
    <property type="project" value="InterPro"/>
</dbReference>
<dbReference type="InterPro" id="IPR018713">
    <property type="entry name" value="MPAB/Lcp_cat_dom"/>
</dbReference>
<accession>A0A1L7WMZ4</accession>
<keyword evidence="1" id="KW-1133">Transmembrane helix</keyword>